<organism evidence="1">
    <name type="scientific">mine drainage metagenome</name>
    <dbReference type="NCBI Taxonomy" id="410659"/>
    <lineage>
        <taxon>unclassified sequences</taxon>
        <taxon>metagenomes</taxon>
        <taxon>ecological metagenomes</taxon>
    </lineage>
</organism>
<keyword evidence="1" id="KW-0540">Nuclease</keyword>
<keyword evidence="1" id="KW-0269">Exonuclease</keyword>
<comment type="caution">
    <text evidence="1">The sequence shown here is derived from an EMBL/GenBank/DDBJ whole genome shotgun (WGS) entry which is preliminary data.</text>
</comment>
<name>T1BWQ7_9ZZZZ</name>
<accession>T1BWQ7</accession>
<proteinExistence type="predicted"/>
<keyword evidence="1" id="KW-0378">Hydrolase</keyword>
<evidence type="ECO:0000313" key="1">
    <source>
        <dbReference type="EMBL" id="EQD74337.1"/>
    </source>
</evidence>
<reference evidence="1" key="1">
    <citation type="submission" date="2013-08" db="EMBL/GenBank/DDBJ databases">
        <authorList>
            <person name="Mendez C."/>
            <person name="Richter M."/>
            <person name="Ferrer M."/>
            <person name="Sanchez J."/>
        </authorList>
    </citation>
    <scope>NUCLEOTIDE SEQUENCE</scope>
</reference>
<dbReference type="AlphaFoldDB" id="T1BWQ7"/>
<dbReference type="Gene3D" id="3.10.310.30">
    <property type="match status" value="1"/>
</dbReference>
<feature type="non-terminal residue" evidence="1">
    <location>
        <position position="143"/>
    </location>
</feature>
<dbReference type="SUPFAM" id="SSF64182">
    <property type="entry name" value="DHH phosphoesterases"/>
    <property type="match status" value="1"/>
</dbReference>
<gene>
    <name evidence="1" type="ORF">B1A_04515</name>
</gene>
<dbReference type="GO" id="GO:0004527">
    <property type="term" value="F:exonuclease activity"/>
    <property type="evidence" value="ECO:0007669"/>
    <property type="project" value="UniProtKB-KW"/>
</dbReference>
<dbReference type="PANTHER" id="PTHR30255">
    <property type="entry name" value="SINGLE-STRANDED-DNA-SPECIFIC EXONUCLEASE RECJ"/>
    <property type="match status" value="1"/>
</dbReference>
<dbReference type="PANTHER" id="PTHR30255:SF2">
    <property type="entry name" value="SINGLE-STRANDED-DNA-SPECIFIC EXONUCLEASE RECJ"/>
    <property type="match status" value="1"/>
</dbReference>
<reference evidence="1" key="2">
    <citation type="journal article" date="2014" name="ISME J.">
        <title>Microbial stratification in low pH oxic and suboxic macroscopic growths along an acid mine drainage.</title>
        <authorList>
            <person name="Mendez-Garcia C."/>
            <person name="Mesa V."/>
            <person name="Sprenger R.R."/>
            <person name="Richter M."/>
            <person name="Diez M.S."/>
            <person name="Solano J."/>
            <person name="Bargiela R."/>
            <person name="Golyshina O.V."/>
            <person name="Manteca A."/>
            <person name="Ramos J.L."/>
            <person name="Gallego J.R."/>
            <person name="Llorente I."/>
            <person name="Martins Dos Santos V.A."/>
            <person name="Jensen O.N."/>
            <person name="Pelaez A.I."/>
            <person name="Sanchez J."/>
            <person name="Ferrer M."/>
        </authorList>
    </citation>
    <scope>NUCLEOTIDE SEQUENCE</scope>
</reference>
<protein>
    <submittedName>
        <fullName evidence="1">Single-stranded-DNA-specific exonuclease RecJ</fullName>
    </submittedName>
</protein>
<sequence length="143" mass="14747">MVGLVAGRLAEEFQRPSFVFTRSGVEWRGSARGAPGLNIVEALANCSDTLLRYGGHRGAGGFSVRPDAAGAFEAAVVAAVGEQLGSREPCRVFRVDAVTQLAECHLKLADELAGLGPFGSSNPSVLLGATGCRVVSTDPFGKG</sequence>
<dbReference type="InterPro" id="IPR051673">
    <property type="entry name" value="SSDNA_exonuclease_RecJ"/>
</dbReference>
<dbReference type="EMBL" id="AUZX01003283">
    <property type="protein sequence ID" value="EQD74337.1"/>
    <property type="molecule type" value="Genomic_DNA"/>
</dbReference>
<dbReference type="InterPro" id="IPR038763">
    <property type="entry name" value="DHH_sf"/>
</dbReference>